<dbReference type="Proteomes" id="UP000295135">
    <property type="component" value="Unassembled WGS sequence"/>
</dbReference>
<dbReference type="PROSITE" id="PS51257">
    <property type="entry name" value="PROKAR_LIPOPROTEIN"/>
    <property type="match status" value="1"/>
</dbReference>
<protein>
    <recommendedName>
        <fullName evidence="5">Glycosyltransferase 2-like domain-containing protein</fullName>
    </recommendedName>
</protein>
<evidence type="ECO:0000256" key="2">
    <source>
        <dbReference type="ARBA" id="ARBA00022676"/>
    </source>
</evidence>
<comment type="similarity">
    <text evidence="1">Belongs to the glycosyltransferase 2 family.</text>
</comment>
<dbReference type="GO" id="GO:0016757">
    <property type="term" value="F:glycosyltransferase activity"/>
    <property type="evidence" value="ECO:0007669"/>
    <property type="project" value="UniProtKB-KW"/>
</dbReference>
<dbReference type="InterPro" id="IPR029044">
    <property type="entry name" value="Nucleotide-diphossugar_trans"/>
</dbReference>
<gene>
    <name evidence="6" type="ORF">EDC61_11039</name>
</gene>
<evidence type="ECO:0000256" key="3">
    <source>
        <dbReference type="ARBA" id="ARBA00022679"/>
    </source>
</evidence>
<evidence type="ECO:0000256" key="1">
    <source>
        <dbReference type="ARBA" id="ARBA00006739"/>
    </source>
</evidence>
<keyword evidence="4" id="KW-0812">Transmembrane</keyword>
<keyword evidence="7" id="KW-1185">Reference proteome</keyword>
<dbReference type="Gene3D" id="3.90.550.10">
    <property type="entry name" value="Spore Coat Polysaccharide Biosynthesis Protein SpsA, Chain A"/>
    <property type="match status" value="1"/>
</dbReference>
<evidence type="ECO:0000259" key="5">
    <source>
        <dbReference type="Pfam" id="PF00535"/>
    </source>
</evidence>
<dbReference type="Pfam" id="PF00535">
    <property type="entry name" value="Glycos_transf_2"/>
    <property type="match status" value="1"/>
</dbReference>
<dbReference type="EMBL" id="SLZY01000010">
    <property type="protein sequence ID" value="TCS71313.1"/>
    <property type="molecule type" value="Genomic_DNA"/>
</dbReference>
<feature type="domain" description="Glycosyltransferase 2-like" evidence="5">
    <location>
        <begin position="6"/>
        <end position="175"/>
    </location>
</feature>
<evidence type="ECO:0000313" key="7">
    <source>
        <dbReference type="Proteomes" id="UP000295135"/>
    </source>
</evidence>
<name>A0A4R3JUA5_9PROT</name>
<dbReference type="AlphaFoldDB" id="A0A4R3JUA5"/>
<accession>A0A4R3JUA5</accession>
<keyword evidence="4" id="KW-0472">Membrane</keyword>
<dbReference type="RefSeq" id="WP_126463214.1">
    <property type="nucleotide sequence ID" value="NZ_AP018721.1"/>
</dbReference>
<feature type="transmembrane region" description="Helical" evidence="4">
    <location>
        <begin position="262"/>
        <end position="279"/>
    </location>
</feature>
<dbReference type="OrthoDB" id="9771846at2"/>
<sequence length="312" mass="34765">MRKRFSIIIVHRNGVEGLLLALQHLMQACDPALDEIILVDNGSTDASLAEVTARYPQLTVIANGCNNGFARACNQGIARAEGDYILLLNNDAFLPSDALVRLEGRLRDYPAAGIIAGQLYGENGERQRSHGYAPTALSEVGLLRRKSQPVTGDQPVEVETVVGACMAIRRAAIEDAGPLDEDFFFYFEETEWCVRLRRKGWRILLDPGLRITHLKGASTRAYRREAQIEMLRSRLIYYRKVFSRPVAVGLAAWRILRLIFNALTHGLAVLLTLGLLSRLRSKFLTYLRLLAWLLVGRPAAWGLPDKCPAAKA</sequence>
<keyword evidence="4" id="KW-1133">Transmembrane helix</keyword>
<organism evidence="6 7">
    <name type="scientific">Sulfuritortus calidifontis</name>
    <dbReference type="NCBI Taxonomy" id="1914471"/>
    <lineage>
        <taxon>Bacteria</taxon>
        <taxon>Pseudomonadati</taxon>
        <taxon>Pseudomonadota</taxon>
        <taxon>Betaproteobacteria</taxon>
        <taxon>Nitrosomonadales</taxon>
        <taxon>Thiobacillaceae</taxon>
        <taxon>Sulfuritortus</taxon>
    </lineage>
</organism>
<dbReference type="CDD" id="cd04186">
    <property type="entry name" value="GT_2_like_c"/>
    <property type="match status" value="1"/>
</dbReference>
<evidence type="ECO:0000313" key="6">
    <source>
        <dbReference type="EMBL" id="TCS71313.1"/>
    </source>
</evidence>
<proteinExistence type="inferred from homology"/>
<evidence type="ECO:0000256" key="4">
    <source>
        <dbReference type="SAM" id="Phobius"/>
    </source>
</evidence>
<dbReference type="PANTHER" id="PTHR43179:SF12">
    <property type="entry name" value="GALACTOFURANOSYLTRANSFERASE GLFT2"/>
    <property type="match status" value="1"/>
</dbReference>
<dbReference type="SUPFAM" id="SSF53448">
    <property type="entry name" value="Nucleotide-diphospho-sugar transferases"/>
    <property type="match status" value="1"/>
</dbReference>
<reference evidence="6 7" key="1">
    <citation type="submission" date="2019-03" db="EMBL/GenBank/DDBJ databases">
        <title>Genomic Encyclopedia of Type Strains, Phase IV (KMG-IV): sequencing the most valuable type-strain genomes for metagenomic binning, comparative biology and taxonomic classification.</title>
        <authorList>
            <person name="Goeker M."/>
        </authorList>
    </citation>
    <scope>NUCLEOTIDE SEQUENCE [LARGE SCALE GENOMIC DNA]</scope>
    <source>
        <strain evidence="6 7">DSM 103923</strain>
    </source>
</reference>
<dbReference type="InterPro" id="IPR001173">
    <property type="entry name" value="Glyco_trans_2-like"/>
</dbReference>
<keyword evidence="2" id="KW-0328">Glycosyltransferase</keyword>
<dbReference type="PANTHER" id="PTHR43179">
    <property type="entry name" value="RHAMNOSYLTRANSFERASE WBBL"/>
    <property type="match status" value="1"/>
</dbReference>
<keyword evidence="3" id="KW-0808">Transferase</keyword>
<comment type="caution">
    <text evidence="6">The sequence shown here is derived from an EMBL/GenBank/DDBJ whole genome shotgun (WGS) entry which is preliminary data.</text>
</comment>